<protein>
    <submittedName>
        <fullName evidence="7">Uncharacterized protein</fullName>
    </submittedName>
</protein>
<feature type="chain" id="PRO_5010858684" evidence="6">
    <location>
        <begin position="22"/>
        <end position="282"/>
    </location>
</feature>
<dbReference type="InParanoid" id="A0A1X7UWB6"/>
<dbReference type="Proteomes" id="UP000007879">
    <property type="component" value="Unassembled WGS sequence"/>
</dbReference>
<evidence type="ECO:0000313" key="8">
    <source>
        <dbReference type="Proteomes" id="UP000007879"/>
    </source>
</evidence>
<dbReference type="Gene3D" id="3.40.50.720">
    <property type="entry name" value="NAD(P)-binding Rossmann-like Domain"/>
    <property type="match status" value="1"/>
</dbReference>
<evidence type="ECO:0000313" key="7">
    <source>
        <dbReference type="EnsemblMetazoa" id="Aqu2.1.32275_001"/>
    </source>
</evidence>
<dbReference type="OMA" id="IEVVRFQ"/>
<dbReference type="PANTHER" id="PTHR10912">
    <property type="entry name" value="ADP-RIBOSYL CYCLASE"/>
    <property type="match status" value="1"/>
</dbReference>
<dbReference type="OrthoDB" id="10028716at2759"/>
<sequence>MKLVVSVLFLLIFFAFDNVFAEKCSKTPLTIRKDFISNCRDLNLGLIHCLVAWFAFKGAFSGRDPATVAAEHYQPYFMVLPMQAKEDQSLFWSGTYSIVEVVSTQPNPAGAVVYSSTNEPSSAIINDLGYGVNWCGVEGGGIDYVNECLCSVSGNFWERFSIDFAKASRGSAYWLGDGERDGGAFSNSSYFSTVELPNMNANEVVAIVVHKKGKGESCSEGSMNVLRSRVMERSIEYDCYDVYGDINQTNAIAACVSAIISDIQKGTRPKDHEVDCGPSIPA</sequence>
<proteinExistence type="inferred from homology"/>
<evidence type="ECO:0000256" key="3">
    <source>
        <dbReference type="ARBA" id="ARBA00022801"/>
    </source>
</evidence>
<dbReference type="AlphaFoldDB" id="A0A1X7UWB6"/>
<dbReference type="GO" id="GO:0061809">
    <property type="term" value="F:NAD+ nucleosidase activity, cyclic ADP-ribose generating"/>
    <property type="evidence" value="ECO:0007669"/>
    <property type="project" value="InterPro"/>
</dbReference>
<accession>A0A1X7UWB6</accession>
<keyword evidence="6" id="KW-0732">Signal</keyword>
<evidence type="ECO:0000256" key="2">
    <source>
        <dbReference type="ARBA" id="ARBA00022679"/>
    </source>
</evidence>
<gene>
    <name evidence="7" type="primary">105312710</name>
</gene>
<dbReference type="InterPro" id="IPR003193">
    <property type="entry name" value="ADP-ribosyl_cyclase"/>
</dbReference>
<dbReference type="GO" id="GO:0005886">
    <property type="term" value="C:plasma membrane"/>
    <property type="evidence" value="ECO:0007669"/>
    <property type="project" value="TreeGrafter"/>
</dbReference>
<comment type="similarity">
    <text evidence="1">Belongs to the ADP-ribosyl cyclase family.</text>
</comment>
<evidence type="ECO:0000256" key="6">
    <source>
        <dbReference type="SAM" id="SignalP"/>
    </source>
</evidence>
<organism evidence="7">
    <name type="scientific">Amphimedon queenslandica</name>
    <name type="common">Sponge</name>
    <dbReference type="NCBI Taxonomy" id="400682"/>
    <lineage>
        <taxon>Eukaryota</taxon>
        <taxon>Metazoa</taxon>
        <taxon>Porifera</taxon>
        <taxon>Demospongiae</taxon>
        <taxon>Heteroscleromorpha</taxon>
        <taxon>Haplosclerida</taxon>
        <taxon>Niphatidae</taxon>
        <taxon>Amphimedon</taxon>
    </lineage>
</organism>
<keyword evidence="5" id="KW-1015">Disulfide bond</keyword>
<reference evidence="7" key="2">
    <citation type="submission" date="2017-05" db="UniProtKB">
        <authorList>
            <consortium name="EnsemblMetazoa"/>
        </authorList>
    </citation>
    <scope>IDENTIFICATION</scope>
</reference>
<evidence type="ECO:0000256" key="4">
    <source>
        <dbReference type="ARBA" id="ARBA00023027"/>
    </source>
</evidence>
<keyword evidence="8" id="KW-1185">Reference proteome</keyword>
<dbReference type="EnsemblMetazoa" id="Aqu2.1.32275_001">
    <property type="protein sequence ID" value="Aqu2.1.32275_001"/>
    <property type="gene ID" value="Aqu2.1.32275"/>
</dbReference>
<keyword evidence="4" id="KW-0520">NAD</keyword>
<dbReference type="GO" id="GO:0016740">
    <property type="term" value="F:transferase activity"/>
    <property type="evidence" value="ECO:0007669"/>
    <property type="project" value="UniProtKB-KW"/>
</dbReference>
<keyword evidence="2" id="KW-0808">Transferase</keyword>
<evidence type="ECO:0000256" key="5">
    <source>
        <dbReference type="ARBA" id="ARBA00023157"/>
    </source>
</evidence>
<dbReference type="SUPFAM" id="SSF52309">
    <property type="entry name" value="N-(deoxy)ribosyltransferase-like"/>
    <property type="match status" value="1"/>
</dbReference>
<dbReference type="STRING" id="400682.A0A1X7UWB6"/>
<dbReference type="Pfam" id="PF02267">
    <property type="entry name" value="Rib_hydrolayse"/>
    <property type="match status" value="1"/>
</dbReference>
<name>A0A1X7UWB6_AMPQE</name>
<dbReference type="PANTHER" id="PTHR10912:SF7">
    <property type="entry name" value="ADP-RIBOSYL CYCLASE_CYCLIC ADP-RIBOSE HYDROLASE"/>
    <property type="match status" value="1"/>
</dbReference>
<feature type="signal peptide" evidence="6">
    <location>
        <begin position="1"/>
        <end position="21"/>
    </location>
</feature>
<keyword evidence="3" id="KW-0378">Hydrolase</keyword>
<reference evidence="8" key="1">
    <citation type="journal article" date="2010" name="Nature">
        <title>The Amphimedon queenslandica genome and the evolution of animal complexity.</title>
        <authorList>
            <person name="Srivastava M."/>
            <person name="Simakov O."/>
            <person name="Chapman J."/>
            <person name="Fahey B."/>
            <person name="Gauthier M.E."/>
            <person name="Mitros T."/>
            <person name="Richards G.S."/>
            <person name="Conaco C."/>
            <person name="Dacre M."/>
            <person name="Hellsten U."/>
            <person name="Larroux C."/>
            <person name="Putnam N.H."/>
            <person name="Stanke M."/>
            <person name="Adamska M."/>
            <person name="Darling A."/>
            <person name="Degnan S.M."/>
            <person name="Oakley T.H."/>
            <person name="Plachetzki D.C."/>
            <person name="Zhai Y."/>
            <person name="Adamski M."/>
            <person name="Calcino A."/>
            <person name="Cummins S.F."/>
            <person name="Goodstein D.M."/>
            <person name="Harris C."/>
            <person name="Jackson D.J."/>
            <person name="Leys S.P."/>
            <person name="Shu S."/>
            <person name="Woodcroft B.J."/>
            <person name="Vervoort M."/>
            <person name="Kosik K.S."/>
            <person name="Manning G."/>
            <person name="Degnan B.M."/>
            <person name="Rokhsar D.S."/>
        </authorList>
    </citation>
    <scope>NUCLEOTIDE SEQUENCE [LARGE SCALE GENOMIC DNA]</scope>
</reference>
<evidence type="ECO:0000256" key="1">
    <source>
        <dbReference type="ARBA" id="ARBA00005406"/>
    </source>
</evidence>
<dbReference type="EnsemblMetazoa" id="XM_011405570.2">
    <property type="protein sequence ID" value="XP_011403872.1"/>
    <property type="gene ID" value="LOC105312710"/>
</dbReference>
<dbReference type="GO" id="GO:0016849">
    <property type="term" value="F:phosphorus-oxygen lyase activity"/>
    <property type="evidence" value="ECO:0007669"/>
    <property type="project" value="TreeGrafter"/>
</dbReference>
<dbReference type="Gene3D" id="1.20.82.10">
    <property type="entry name" value="ADP Ribosyl Cyclase, Chain A, domain 1"/>
    <property type="match status" value="1"/>
</dbReference>
<dbReference type="KEGG" id="aqu:105312710"/>